<accession>A0A1Y2GBA3</accession>
<dbReference type="Proteomes" id="UP000193648">
    <property type="component" value="Unassembled WGS sequence"/>
</dbReference>
<dbReference type="EMBL" id="MCFF01000047">
    <property type="protein sequence ID" value="ORZ06115.1"/>
    <property type="molecule type" value="Genomic_DNA"/>
</dbReference>
<keyword evidence="3" id="KW-0378">Hydrolase</keyword>
<evidence type="ECO:0000256" key="1">
    <source>
        <dbReference type="SAM" id="SignalP"/>
    </source>
</evidence>
<name>A0A1Y2GBA3_9FUNG</name>
<dbReference type="InterPro" id="IPR050228">
    <property type="entry name" value="Carboxylesterase_BioH"/>
</dbReference>
<dbReference type="InterPro" id="IPR000073">
    <property type="entry name" value="AB_hydrolase_1"/>
</dbReference>
<dbReference type="OrthoDB" id="408373at2759"/>
<keyword evidence="1" id="KW-0732">Signal</keyword>
<protein>
    <submittedName>
        <fullName evidence="3">Alpha/Beta hydrolase protein</fullName>
    </submittedName>
</protein>
<dbReference type="RefSeq" id="XP_021877384.1">
    <property type="nucleotide sequence ID" value="XM_022021054.1"/>
</dbReference>
<reference evidence="3 4" key="1">
    <citation type="submission" date="2016-07" db="EMBL/GenBank/DDBJ databases">
        <title>Pervasive Adenine N6-methylation of Active Genes in Fungi.</title>
        <authorList>
            <consortium name="DOE Joint Genome Institute"/>
            <person name="Mondo S.J."/>
            <person name="Dannebaum R.O."/>
            <person name="Kuo R.C."/>
            <person name="Labutti K."/>
            <person name="Haridas S."/>
            <person name="Kuo A."/>
            <person name="Salamov A."/>
            <person name="Ahrendt S.R."/>
            <person name="Lipzen A."/>
            <person name="Sullivan W."/>
            <person name="Andreopoulos W.B."/>
            <person name="Clum A."/>
            <person name="Lindquist E."/>
            <person name="Daum C."/>
            <person name="Ramamoorthy G.K."/>
            <person name="Gryganskyi A."/>
            <person name="Culley D."/>
            <person name="Magnuson J.K."/>
            <person name="James T.Y."/>
            <person name="O'Malley M.A."/>
            <person name="Stajich J.E."/>
            <person name="Spatafora J.W."/>
            <person name="Visel A."/>
            <person name="Grigoriev I.V."/>
        </authorList>
    </citation>
    <scope>NUCLEOTIDE SEQUENCE [LARGE SCALE GENOMIC DNA]</scope>
    <source>
        <strain evidence="3 4">NRRL 3116</strain>
    </source>
</reference>
<dbReference type="Gene3D" id="3.40.50.1820">
    <property type="entry name" value="alpha/beta hydrolase"/>
    <property type="match status" value="1"/>
</dbReference>
<dbReference type="AlphaFoldDB" id="A0A1Y2GBA3"/>
<evidence type="ECO:0000259" key="2">
    <source>
        <dbReference type="Pfam" id="PF00561"/>
    </source>
</evidence>
<dbReference type="InterPro" id="IPR029058">
    <property type="entry name" value="AB_hydrolase_fold"/>
</dbReference>
<feature type="chain" id="PRO_5012892348" evidence="1">
    <location>
        <begin position="16"/>
        <end position="339"/>
    </location>
</feature>
<dbReference type="PANTHER" id="PTHR43194">
    <property type="entry name" value="HYDROLASE ALPHA/BETA FOLD FAMILY"/>
    <property type="match status" value="1"/>
</dbReference>
<evidence type="ECO:0000313" key="4">
    <source>
        <dbReference type="Proteomes" id="UP000193648"/>
    </source>
</evidence>
<dbReference type="SUPFAM" id="SSF53474">
    <property type="entry name" value="alpha/beta-Hydrolases"/>
    <property type="match status" value="1"/>
</dbReference>
<dbReference type="InParanoid" id="A0A1Y2GBA3"/>
<dbReference type="STRING" id="64571.A0A1Y2GBA3"/>
<comment type="caution">
    <text evidence="3">The sequence shown here is derived from an EMBL/GenBank/DDBJ whole genome shotgun (WGS) entry which is preliminary data.</text>
</comment>
<feature type="domain" description="AB hydrolase-1" evidence="2">
    <location>
        <begin position="84"/>
        <end position="327"/>
    </location>
</feature>
<keyword evidence="4" id="KW-1185">Reference proteome</keyword>
<gene>
    <name evidence="3" type="ORF">BCR41DRAFT_311778</name>
</gene>
<dbReference type="GO" id="GO:0016787">
    <property type="term" value="F:hydrolase activity"/>
    <property type="evidence" value="ECO:0007669"/>
    <property type="project" value="UniProtKB-KW"/>
</dbReference>
<dbReference type="Pfam" id="PF00561">
    <property type="entry name" value="Abhydrolase_1"/>
    <property type="match status" value="1"/>
</dbReference>
<sequence>MAVSISLLTFIVAVSVPLVGFGAQKLYRSFIAGRGKALPSLSSLSHMHSSSAYPEDYYPGGHYAELTFGETHYFRFGPENGKKIVFVHGLSIPTSVYKKVARHMADNGCHVLLYDLYSRGYSVGPAKDHDPFLYVTQLMELLQHVQWDRCNFVGLSLGGGIVACFAQQFPDVVESATFIAPGGLLLPSEMPWVAKLFLLPYTEDICNHKAIRNYFSKKNIESLRNEFKNEKHVPASVEEAAEILDLQFRYHPGYARGLMLTLKKFPFSGLFPQFASLQDHTFPVQVIWGTRDKVVPGTTVETLQKLVPRIKVTKVEGATHSIVMTHPETIIKQLEGFVC</sequence>
<evidence type="ECO:0000313" key="3">
    <source>
        <dbReference type="EMBL" id="ORZ06115.1"/>
    </source>
</evidence>
<organism evidence="3 4">
    <name type="scientific">Lobosporangium transversale</name>
    <dbReference type="NCBI Taxonomy" id="64571"/>
    <lineage>
        <taxon>Eukaryota</taxon>
        <taxon>Fungi</taxon>
        <taxon>Fungi incertae sedis</taxon>
        <taxon>Mucoromycota</taxon>
        <taxon>Mortierellomycotina</taxon>
        <taxon>Mortierellomycetes</taxon>
        <taxon>Mortierellales</taxon>
        <taxon>Mortierellaceae</taxon>
        <taxon>Lobosporangium</taxon>
    </lineage>
</organism>
<proteinExistence type="predicted"/>
<dbReference type="GeneID" id="33562898"/>
<dbReference type="PANTHER" id="PTHR43194:SF2">
    <property type="entry name" value="PEROXISOMAL MEMBRANE PROTEIN LPX1"/>
    <property type="match status" value="1"/>
</dbReference>
<feature type="signal peptide" evidence="1">
    <location>
        <begin position="1"/>
        <end position="15"/>
    </location>
</feature>